<dbReference type="Pfam" id="PF01464">
    <property type="entry name" value="SLT"/>
    <property type="match status" value="1"/>
</dbReference>
<dbReference type="PANTHER" id="PTHR37423:SF2">
    <property type="entry name" value="MEMBRANE-BOUND LYTIC MUREIN TRANSGLYCOSYLASE C"/>
    <property type="match status" value="1"/>
</dbReference>
<organism evidence="6 7">
    <name type="scientific">Pararhodobacter oceanensis</name>
    <dbReference type="NCBI Taxonomy" id="2172121"/>
    <lineage>
        <taxon>Bacteria</taxon>
        <taxon>Pseudomonadati</taxon>
        <taxon>Pseudomonadota</taxon>
        <taxon>Alphaproteobacteria</taxon>
        <taxon>Rhodobacterales</taxon>
        <taxon>Paracoccaceae</taxon>
        <taxon>Pararhodobacter</taxon>
    </lineage>
</organism>
<keyword evidence="4" id="KW-0732">Signal</keyword>
<dbReference type="EMBL" id="QDKM01000003">
    <property type="protein sequence ID" value="PVH29024.1"/>
    <property type="molecule type" value="Genomic_DNA"/>
</dbReference>
<feature type="signal peptide" evidence="4">
    <location>
        <begin position="1"/>
        <end position="32"/>
    </location>
</feature>
<dbReference type="Gene3D" id="1.10.530.10">
    <property type="match status" value="1"/>
</dbReference>
<dbReference type="SUPFAM" id="SSF53955">
    <property type="entry name" value="Lysozyme-like"/>
    <property type="match status" value="1"/>
</dbReference>
<evidence type="ECO:0000259" key="5">
    <source>
        <dbReference type="Pfam" id="PF01464"/>
    </source>
</evidence>
<dbReference type="RefSeq" id="WP_116558021.1">
    <property type="nucleotide sequence ID" value="NZ_QDKM01000003.1"/>
</dbReference>
<dbReference type="CDD" id="cd00254">
    <property type="entry name" value="LT-like"/>
    <property type="match status" value="1"/>
</dbReference>
<keyword evidence="7" id="KW-1185">Reference proteome</keyword>
<feature type="domain" description="Transglycosylase SLT" evidence="5">
    <location>
        <begin position="154"/>
        <end position="244"/>
    </location>
</feature>
<evidence type="ECO:0000256" key="3">
    <source>
        <dbReference type="SAM" id="MobiDB-lite"/>
    </source>
</evidence>
<reference evidence="6 7" key="1">
    <citation type="submission" date="2018-04" db="EMBL/GenBank/DDBJ databases">
        <title>Pararhodobacter oceanense sp. nov., isolated from marine intertidal sediment.</title>
        <authorList>
            <person name="Wang X.-L."/>
            <person name="Du Z.-J."/>
        </authorList>
    </citation>
    <scope>NUCLEOTIDE SEQUENCE [LARGE SCALE GENOMIC DNA]</scope>
    <source>
        <strain evidence="6 7">AM505</strain>
    </source>
</reference>
<proteinExistence type="inferred from homology"/>
<evidence type="ECO:0000256" key="4">
    <source>
        <dbReference type="SAM" id="SignalP"/>
    </source>
</evidence>
<comment type="similarity">
    <text evidence="2">Belongs to the virb1 family.</text>
</comment>
<dbReference type="InterPro" id="IPR023346">
    <property type="entry name" value="Lysozyme-like_dom_sf"/>
</dbReference>
<evidence type="ECO:0000256" key="2">
    <source>
        <dbReference type="ARBA" id="ARBA00009387"/>
    </source>
</evidence>
<comment type="similarity">
    <text evidence="1">Belongs to the transglycosylase Slt family.</text>
</comment>
<sequence length="298" mass="30796">MPSSLPKFPAPRCVALLAAVLAVAPYVPPANAEDFTFRRIAVAPQNGSSRITVQIDPEEQARRIAPPAPVAPSPTALAAPQATPDASTPPTARFGWYWDYVPAGLTQGEGRFLASIAALRMAPEGARIPEPSVQHLQDIAASHGARILGATIGTSVSPALALAVISVESAGRVTAVSHAGAQGLMQLIPATAERFGVTDSNDPAQNIRGGVAYLDWLLGEFDNDIVLALAGYNAGEGAVRRNHGVPPYAETRDYVPRVLAAWTVARGLCATVPQLPSDGCVFAISAVGGEAGSAVASR</sequence>
<name>A0A2T8HUD4_9RHOB</name>
<dbReference type="Proteomes" id="UP000245911">
    <property type="component" value="Unassembled WGS sequence"/>
</dbReference>
<feature type="chain" id="PRO_5015538337" evidence="4">
    <location>
        <begin position="33"/>
        <end position="298"/>
    </location>
</feature>
<protein>
    <submittedName>
        <fullName evidence="6">Lytic murein transglycosylase</fullName>
    </submittedName>
</protein>
<evidence type="ECO:0000313" key="6">
    <source>
        <dbReference type="EMBL" id="PVH29024.1"/>
    </source>
</evidence>
<dbReference type="OrthoDB" id="9815002at2"/>
<dbReference type="AlphaFoldDB" id="A0A2T8HUD4"/>
<dbReference type="PANTHER" id="PTHR37423">
    <property type="entry name" value="SOLUBLE LYTIC MUREIN TRANSGLYCOSYLASE-RELATED"/>
    <property type="match status" value="1"/>
</dbReference>
<gene>
    <name evidence="6" type="ORF">DDE20_08305</name>
</gene>
<dbReference type="InterPro" id="IPR008258">
    <property type="entry name" value="Transglycosylase_SLT_dom_1"/>
</dbReference>
<feature type="region of interest" description="Disordered" evidence="3">
    <location>
        <begin position="65"/>
        <end position="88"/>
    </location>
</feature>
<evidence type="ECO:0000256" key="1">
    <source>
        <dbReference type="ARBA" id="ARBA00007734"/>
    </source>
</evidence>
<evidence type="ECO:0000313" key="7">
    <source>
        <dbReference type="Proteomes" id="UP000245911"/>
    </source>
</evidence>
<comment type="caution">
    <text evidence="6">The sequence shown here is derived from an EMBL/GenBank/DDBJ whole genome shotgun (WGS) entry which is preliminary data.</text>
</comment>
<accession>A0A2T8HUD4</accession>